<dbReference type="Proteomes" id="UP000229506">
    <property type="component" value="Unassembled WGS sequence"/>
</dbReference>
<dbReference type="AlphaFoldDB" id="A0A2M7U8H6"/>
<keyword evidence="7" id="KW-0961">Cell wall biogenesis/degradation</keyword>
<dbReference type="GO" id="GO:0008360">
    <property type="term" value="P:regulation of cell shape"/>
    <property type="evidence" value="ECO:0007669"/>
    <property type="project" value="UniProtKB-KW"/>
</dbReference>
<keyword evidence="4 7" id="KW-0436">Ligase</keyword>
<feature type="binding site" evidence="7">
    <location>
        <begin position="108"/>
        <end position="114"/>
    </location>
    <ligand>
        <name>ATP</name>
        <dbReference type="ChEBI" id="CHEBI:30616"/>
    </ligand>
</feature>
<comment type="pathway">
    <text evidence="2 7">Cell wall biogenesis; peptidoglycan biosynthesis.</text>
</comment>
<keyword evidence="6 7" id="KW-0067">ATP-binding</keyword>
<name>A0A2M7U8H6_9BACT</name>
<accession>A0A2M7U8H6</accession>
<comment type="catalytic activity">
    <reaction evidence="7">
        <text>UDP-N-acetyl-alpha-D-muramoyl-L-alanine + D-glutamate + ATP = UDP-N-acetyl-alpha-D-muramoyl-L-alanyl-D-glutamate + ADP + phosphate + H(+)</text>
        <dbReference type="Rhea" id="RHEA:16429"/>
        <dbReference type="ChEBI" id="CHEBI:15378"/>
        <dbReference type="ChEBI" id="CHEBI:29986"/>
        <dbReference type="ChEBI" id="CHEBI:30616"/>
        <dbReference type="ChEBI" id="CHEBI:43474"/>
        <dbReference type="ChEBI" id="CHEBI:83898"/>
        <dbReference type="ChEBI" id="CHEBI:83900"/>
        <dbReference type="ChEBI" id="CHEBI:456216"/>
        <dbReference type="EC" id="6.3.2.9"/>
    </reaction>
</comment>
<keyword evidence="7" id="KW-0132">Cell division</keyword>
<feature type="domain" description="Mur ligase central" evidence="8">
    <location>
        <begin position="106"/>
        <end position="232"/>
    </location>
</feature>
<keyword evidence="7" id="KW-0133">Cell shape</keyword>
<dbReference type="SUPFAM" id="SSF53244">
    <property type="entry name" value="MurD-like peptide ligases, peptide-binding domain"/>
    <property type="match status" value="1"/>
</dbReference>
<dbReference type="GO" id="GO:0071555">
    <property type="term" value="P:cell wall organization"/>
    <property type="evidence" value="ECO:0007669"/>
    <property type="project" value="UniProtKB-KW"/>
</dbReference>
<evidence type="ECO:0000259" key="8">
    <source>
        <dbReference type="Pfam" id="PF08245"/>
    </source>
</evidence>
<dbReference type="Gene3D" id="3.90.190.20">
    <property type="entry name" value="Mur ligase, C-terminal domain"/>
    <property type="match status" value="1"/>
</dbReference>
<dbReference type="GO" id="GO:0005737">
    <property type="term" value="C:cytoplasm"/>
    <property type="evidence" value="ECO:0007669"/>
    <property type="project" value="UniProtKB-SubCell"/>
</dbReference>
<dbReference type="InterPro" id="IPR036615">
    <property type="entry name" value="Mur_ligase_C_dom_sf"/>
</dbReference>
<comment type="subcellular location">
    <subcellularLocation>
        <location evidence="1 7">Cytoplasm</location>
    </subcellularLocation>
</comment>
<evidence type="ECO:0000313" key="9">
    <source>
        <dbReference type="EMBL" id="PIZ67528.1"/>
    </source>
</evidence>
<evidence type="ECO:0000256" key="2">
    <source>
        <dbReference type="ARBA" id="ARBA00004752"/>
    </source>
</evidence>
<protein>
    <recommendedName>
        <fullName evidence="7">UDP-N-acetylmuramoylalanine--D-glutamate ligase</fullName>
        <ecNumber evidence="7">6.3.2.9</ecNumber>
    </recommendedName>
    <alternativeName>
        <fullName evidence="7">D-glutamic acid-adding enzyme</fullName>
    </alternativeName>
    <alternativeName>
        <fullName evidence="7">UDP-N-acetylmuramoyl-L-alanyl-D-glutamate synthetase</fullName>
    </alternativeName>
</protein>
<dbReference type="PANTHER" id="PTHR43692:SF1">
    <property type="entry name" value="UDP-N-ACETYLMURAMOYLALANINE--D-GLUTAMATE LIGASE"/>
    <property type="match status" value="1"/>
</dbReference>
<gene>
    <name evidence="7 9" type="primary">murD</name>
    <name evidence="9" type="ORF">COY12_01765</name>
</gene>
<dbReference type="InterPro" id="IPR005762">
    <property type="entry name" value="MurD"/>
</dbReference>
<dbReference type="GO" id="GO:0009252">
    <property type="term" value="P:peptidoglycan biosynthetic process"/>
    <property type="evidence" value="ECO:0007669"/>
    <property type="project" value="UniProtKB-UniRule"/>
</dbReference>
<dbReference type="InterPro" id="IPR013221">
    <property type="entry name" value="Mur_ligase_cen"/>
</dbReference>
<dbReference type="EC" id="6.3.2.9" evidence="7"/>
<dbReference type="Pfam" id="PF08245">
    <property type="entry name" value="Mur_ligase_M"/>
    <property type="match status" value="1"/>
</dbReference>
<evidence type="ECO:0000256" key="6">
    <source>
        <dbReference type="ARBA" id="ARBA00022840"/>
    </source>
</evidence>
<keyword evidence="3 7" id="KW-0963">Cytoplasm</keyword>
<keyword evidence="7" id="KW-0131">Cell cycle</keyword>
<proteinExistence type="inferred from homology"/>
<comment type="function">
    <text evidence="7">Cell wall formation. Catalyzes the addition of glutamate to the nucleotide precursor UDP-N-acetylmuramoyl-L-alanine (UMA).</text>
</comment>
<evidence type="ECO:0000256" key="7">
    <source>
        <dbReference type="HAMAP-Rule" id="MF_00639"/>
    </source>
</evidence>
<dbReference type="GO" id="GO:0051301">
    <property type="term" value="P:cell division"/>
    <property type="evidence" value="ECO:0007669"/>
    <property type="project" value="UniProtKB-KW"/>
</dbReference>
<comment type="caution">
    <text evidence="9">The sequence shown here is derived from an EMBL/GenBank/DDBJ whole genome shotgun (WGS) entry which is preliminary data.</text>
</comment>
<reference evidence="10" key="1">
    <citation type="submission" date="2017-09" db="EMBL/GenBank/DDBJ databases">
        <title>Depth-based differentiation of microbial function through sediment-hosted aquifers and enrichment of novel symbionts in the deep terrestrial subsurface.</title>
        <authorList>
            <person name="Probst A.J."/>
            <person name="Ladd B."/>
            <person name="Jarett J.K."/>
            <person name="Geller-Mcgrath D.E."/>
            <person name="Sieber C.M.K."/>
            <person name="Emerson J.B."/>
            <person name="Anantharaman K."/>
            <person name="Thomas B.C."/>
            <person name="Malmstrom R."/>
            <person name="Stieglmeier M."/>
            <person name="Klingl A."/>
            <person name="Woyke T."/>
            <person name="Ryan C.M."/>
            <person name="Banfield J.F."/>
        </authorList>
    </citation>
    <scope>NUCLEOTIDE SEQUENCE [LARGE SCALE GENOMIC DNA]</scope>
</reference>
<organism evidence="9 10">
    <name type="scientific">Candidatus Roizmanbacteria bacterium CG_4_10_14_0_2_um_filter_33_96</name>
    <dbReference type="NCBI Taxonomy" id="1974821"/>
    <lineage>
        <taxon>Bacteria</taxon>
        <taxon>Candidatus Roizmaniibacteriota</taxon>
    </lineage>
</organism>
<dbReference type="HAMAP" id="MF_00639">
    <property type="entry name" value="MurD"/>
    <property type="match status" value="1"/>
</dbReference>
<dbReference type="NCBIfam" id="TIGR01087">
    <property type="entry name" value="murD"/>
    <property type="match status" value="1"/>
</dbReference>
<evidence type="ECO:0000256" key="4">
    <source>
        <dbReference type="ARBA" id="ARBA00022598"/>
    </source>
</evidence>
<dbReference type="GO" id="GO:0008764">
    <property type="term" value="F:UDP-N-acetylmuramoylalanine-D-glutamate ligase activity"/>
    <property type="evidence" value="ECO:0007669"/>
    <property type="project" value="UniProtKB-UniRule"/>
</dbReference>
<dbReference type="UniPathway" id="UPA00219"/>
<evidence type="ECO:0000256" key="5">
    <source>
        <dbReference type="ARBA" id="ARBA00022741"/>
    </source>
</evidence>
<keyword evidence="5 7" id="KW-0547">Nucleotide-binding</keyword>
<evidence type="ECO:0000256" key="3">
    <source>
        <dbReference type="ARBA" id="ARBA00022490"/>
    </source>
</evidence>
<keyword evidence="7" id="KW-0573">Peptidoglycan synthesis</keyword>
<comment type="similarity">
    <text evidence="7">Belongs to the MurCDEF family.</text>
</comment>
<evidence type="ECO:0000256" key="1">
    <source>
        <dbReference type="ARBA" id="ARBA00004496"/>
    </source>
</evidence>
<sequence>MTLRQAQGYIEYNRNMKLDQLKKYKKILILGYGKEGQATERFLKKYYPNALIGIADIKNNPNYLDEQKNYDLIIRSPGIPKNLITKPYTTATNIFLANIDNVVIGVTGSKGKSTTVSLIYSILKQAGKKVHLIGNIGKPMLDEMLKETGKDDIFVCEFSSYQLDDIKYSPHIAVILDLFPEHMNYHGDVENYYNAKKNIISRSTADDYFIYNPKFKELQSWAKNLICKTLPFEQNIVIADGDIPLIGKHNRENIKAAITVAHLLNINNETIVETVKRFKPLPHRLQMIGKFTGIIFYDDAISTTPESTILAIESLKQIGTIFLGGTDRGYDFNKLVEVVIDYKIPNIVLFPDSGEKIFGLFQKVTGINFLKTESMEEAVKFAYKYTQKNKICLLSNASPSYSLWKNFEEKGDLFQFFVKKYQ</sequence>
<dbReference type="PANTHER" id="PTHR43692">
    <property type="entry name" value="UDP-N-ACETYLMURAMOYLALANINE--D-GLUTAMATE LIGASE"/>
    <property type="match status" value="1"/>
</dbReference>
<dbReference type="InterPro" id="IPR036565">
    <property type="entry name" value="Mur-like_cat_sf"/>
</dbReference>
<dbReference type="SUPFAM" id="SSF53623">
    <property type="entry name" value="MurD-like peptide ligases, catalytic domain"/>
    <property type="match status" value="1"/>
</dbReference>
<evidence type="ECO:0000313" key="10">
    <source>
        <dbReference type="Proteomes" id="UP000229506"/>
    </source>
</evidence>
<dbReference type="GO" id="GO:0005524">
    <property type="term" value="F:ATP binding"/>
    <property type="evidence" value="ECO:0007669"/>
    <property type="project" value="UniProtKB-UniRule"/>
</dbReference>
<dbReference type="EMBL" id="PFOF01000051">
    <property type="protein sequence ID" value="PIZ67528.1"/>
    <property type="molecule type" value="Genomic_DNA"/>
</dbReference>
<dbReference type="Gene3D" id="3.40.1190.10">
    <property type="entry name" value="Mur-like, catalytic domain"/>
    <property type="match status" value="1"/>
</dbReference>